<feature type="domain" description="Dinitrogenase iron-molybdenum cofactor biosynthesis" evidence="2">
    <location>
        <begin position="12"/>
        <end position="101"/>
    </location>
</feature>
<name>A0AAJ0XA14_9GAMM</name>
<accession>A0AAJ0XA14</accession>
<dbReference type="InterPro" id="IPR003731">
    <property type="entry name" value="Di-Nase_FeMo-co_biosynth"/>
</dbReference>
<dbReference type="Pfam" id="PF02579">
    <property type="entry name" value="Nitro_FeMo-Co"/>
    <property type="match status" value="1"/>
</dbReference>
<evidence type="ECO:0000313" key="4">
    <source>
        <dbReference type="Proteomes" id="UP001296776"/>
    </source>
</evidence>
<comment type="caution">
    <text evidence="3">The sequence shown here is derived from an EMBL/GenBank/DDBJ whole genome shotgun (WGS) entry which is preliminary data.</text>
</comment>
<dbReference type="RefSeq" id="WP_200345848.1">
    <property type="nucleotide sequence ID" value="NZ_NRSJ01000012.1"/>
</dbReference>
<dbReference type="Proteomes" id="UP001296776">
    <property type="component" value="Unassembled WGS sequence"/>
</dbReference>
<gene>
    <name evidence="3" type="ORF">CKO40_08865</name>
</gene>
<evidence type="ECO:0000256" key="1">
    <source>
        <dbReference type="ARBA" id="ARBA00023231"/>
    </source>
</evidence>
<dbReference type="Gene3D" id="3.30.420.130">
    <property type="entry name" value="Dinitrogenase iron-molybdenum cofactor biosynthesis domain"/>
    <property type="match status" value="1"/>
</dbReference>
<reference evidence="3" key="1">
    <citation type="submission" date="2017-08" db="EMBL/GenBank/DDBJ databases">
        <authorList>
            <person name="Imhoff J.F."/>
            <person name="Rahn T."/>
            <person name="Kuenzel S."/>
            <person name="Neulinger S.C."/>
        </authorList>
    </citation>
    <scope>NUCLEOTIDE SEQUENCE</scope>
    <source>
        <strain evidence="3">DSM 11080</strain>
    </source>
</reference>
<evidence type="ECO:0000313" key="3">
    <source>
        <dbReference type="EMBL" id="MBK1704645.1"/>
    </source>
</evidence>
<dbReference type="InterPro" id="IPR036105">
    <property type="entry name" value="DiNase_FeMo-co_biosyn_sf"/>
</dbReference>
<dbReference type="SUPFAM" id="SSF53146">
    <property type="entry name" value="Nitrogenase accessory factor-like"/>
    <property type="match status" value="1"/>
</dbReference>
<evidence type="ECO:0000259" key="2">
    <source>
        <dbReference type="Pfam" id="PF02579"/>
    </source>
</evidence>
<keyword evidence="4" id="KW-1185">Reference proteome</keyword>
<protein>
    <submittedName>
        <fullName evidence="3">Nitrogen fixation protein</fullName>
    </submittedName>
</protein>
<dbReference type="EMBL" id="NRSJ01000012">
    <property type="protein sequence ID" value="MBK1704645.1"/>
    <property type="molecule type" value="Genomic_DNA"/>
</dbReference>
<keyword evidence="1" id="KW-0535">Nitrogen fixation</keyword>
<reference evidence="3" key="2">
    <citation type="journal article" date="2020" name="Microorganisms">
        <title>Osmotic Adaptation and Compatible Solute Biosynthesis of Phototrophic Bacteria as Revealed from Genome Analyses.</title>
        <authorList>
            <person name="Imhoff J.F."/>
            <person name="Rahn T."/>
            <person name="Kunzel S."/>
            <person name="Keller A."/>
            <person name="Neulinger S.C."/>
        </authorList>
    </citation>
    <scope>NUCLEOTIDE SEQUENCE</scope>
    <source>
        <strain evidence="3">DSM 11080</strain>
    </source>
</reference>
<organism evidence="3 4">
    <name type="scientific">Halochromatium glycolicum</name>
    <dbReference type="NCBI Taxonomy" id="85075"/>
    <lineage>
        <taxon>Bacteria</taxon>
        <taxon>Pseudomonadati</taxon>
        <taxon>Pseudomonadota</taxon>
        <taxon>Gammaproteobacteria</taxon>
        <taxon>Chromatiales</taxon>
        <taxon>Chromatiaceae</taxon>
        <taxon>Halochromatium</taxon>
    </lineage>
</organism>
<sequence length="115" mass="12735">MRIAVSSQNFRTITGHAGKTRRFLIYALAPDSEPTEIERLELPKDLTLHAYHGPDHPLYQRQLDAVLTASAGEKFVERMNRQGIEVITTAESDIEAALKAIAAGEPLPPAEPHEH</sequence>
<proteinExistence type="predicted"/>
<dbReference type="AlphaFoldDB" id="A0AAJ0XA14"/>